<evidence type="ECO:0000313" key="2">
    <source>
        <dbReference type="EMBL" id="KLU05956.1"/>
    </source>
</evidence>
<accession>A0A0J1BHE1</accession>
<keyword evidence="1" id="KW-0812">Transmembrane</keyword>
<keyword evidence="1" id="KW-0472">Membrane</keyword>
<protein>
    <recommendedName>
        <fullName evidence="4">Transmembrane protein</fullName>
    </recommendedName>
</protein>
<dbReference type="RefSeq" id="WP_047813633.1">
    <property type="nucleotide sequence ID" value="NZ_LECT01000016.1"/>
</dbReference>
<dbReference type="PATRIC" id="fig|595434.4.peg.1728"/>
<sequence>MTDTEAKQIYWFTTFLVAFALCSITVPVAFIGARYNVVAVVSVVVVFTAWTVIGRKWFRSGFYFFFDFLSFQVFIAGLIVFGIAVYRWASPWFAA</sequence>
<evidence type="ECO:0000313" key="3">
    <source>
        <dbReference type="Proteomes" id="UP000036367"/>
    </source>
</evidence>
<keyword evidence="3" id="KW-1185">Reference proteome</keyword>
<proteinExistence type="predicted"/>
<comment type="caution">
    <text evidence="2">The sequence shown here is derived from an EMBL/GenBank/DDBJ whole genome shotgun (WGS) entry which is preliminary data.</text>
</comment>
<dbReference type="AlphaFoldDB" id="A0A0J1BHE1"/>
<name>A0A0J1BHE1_RHOIS</name>
<dbReference type="Proteomes" id="UP000036367">
    <property type="component" value="Unassembled WGS sequence"/>
</dbReference>
<feature type="transmembrane region" description="Helical" evidence="1">
    <location>
        <begin position="65"/>
        <end position="89"/>
    </location>
</feature>
<evidence type="ECO:0000256" key="1">
    <source>
        <dbReference type="SAM" id="Phobius"/>
    </source>
</evidence>
<keyword evidence="1" id="KW-1133">Transmembrane helix</keyword>
<reference evidence="2" key="1">
    <citation type="submission" date="2015-05" db="EMBL/GenBank/DDBJ databases">
        <title>Permanent draft genome of Rhodopirellula islandicus K833.</title>
        <authorList>
            <person name="Kizina J."/>
            <person name="Richter M."/>
            <person name="Glockner F.O."/>
            <person name="Harder J."/>
        </authorList>
    </citation>
    <scope>NUCLEOTIDE SEQUENCE [LARGE SCALE GENOMIC DNA]</scope>
    <source>
        <strain evidence="2">K833</strain>
    </source>
</reference>
<organism evidence="2 3">
    <name type="scientific">Rhodopirellula islandica</name>
    <dbReference type="NCBI Taxonomy" id="595434"/>
    <lineage>
        <taxon>Bacteria</taxon>
        <taxon>Pseudomonadati</taxon>
        <taxon>Planctomycetota</taxon>
        <taxon>Planctomycetia</taxon>
        <taxon>Pirellulales</taxon>
        <taxon>Pirellulaceae</taxon>
        <taxon>Rhodopirellula</taxon>
    </lineage>
</organism>
<dbReference type="EMBL" id="LECT01000016">
    <property type="protein sequence ID" value="KLU05956.1"/>
    <property type="molecule type" value="Genomic_DNA"/>
</dbReference>
<feature type="transmembrane region" description="Helical" evidence="1">
    <location>
        <begin position="35"/>
        <end position="53"/>
    </location>
</feature>
<feature type="transmembrane region" description="Helical" evidence="1">
    <location>
        <begin position="9"/>
        <end position="29"/>
    </location>
</feature>
<gene>
    <name evidence="2" type="ORF">RISK_001807</name>
</gene>
<evidence type="ECO:0008006" key="4">
    <source>
        <dbReference type="Google" id="ProtNLM"/>
    </source>
</evidence>